<comment type="cofactor">
    <cofactor evidence="1">
        <name>FAD</name>
        <dbReference type="ChEBI" id="CHEBI:57692"/>
    </cofactor>
</comment>
<dbReference type="SUPFAM" id="SSF56176">
    <property type="entry name" value="FAD-binding/transporter-associated domain-like"/>
    <property type="match status" value="1"/>
</dbReference>
<evidence type="ECO:0000313" key="10">
    <source>
        <dbReference type="Proteomes" id="UP000277424"/>
    </source>
</evidence>
<dbReference type="EC" id="1.1.2.4" evidence="7"/>
<dbReference type="GO" id="GO:0071949">
    <property type="term" value="F:FAD binding"/>
    <property type="evidence" value="ECO:0007669"/>
    <property type="project" value="InterPro"/>
</dbReference>
<dbReference type="FunFam" id="1.10.45.10:FF:000001">
    <property type="entry name" value="D-lactate dehydrogenase mitochondrial"/>
    <property type="match status" value="1"/>
</dbReference>
<keyword evidence="5" id="KW-0809">Transit peptide</keyword>
<dbReference type="RefSeq" id="WP_121221915.1">
    <property type="nucleotide sequence ID" value="NZ_RBIG01000004.1"/>
</dbReference>
<dbReference type="InterPro" id="IPR006094">
    <property type="entry name" value="Oxid_FAD_bind_N"/>
</dbReference>
<dbReference type="Proteomes" id="UP000277424">
    <property type="component" value="Unassembled WGS sequence"/>
</dbReference>
<evidence type="ECO:0000256" key="4">
    <source>
        <dbReference type="ARBA" id="ARBA00022827"/>
    </source>
</evidence>
<evidence type="ECO:0000256" key="6">
    <source>
        <dbReference type="ARBA" id="ARBA00023002"/>
    </source>
</evidence>
<evidence type="ECO:0000256" key="5">
    <source>
        <dbReference type="ARBA" id="ARBA00022946"/>
    </source>
</evidence>
<comment type="caution">
    <text evidence="9">The sequence shown here is derived from an EMBL/GenBank/DDBJ whole genome shotgun (WGS) entry which is preliminary data.</text>
</comment>
<reference evidence="9 10" key="1">
    <citation type="submission" date="2018-10" db="EMBL/GenBank/DDBJ databases">
        <title>Comparative analysis of microorganisms from saline springs in Andes Mountain Range, Colombia.</title>
        <authorList>
            <person name="Rubin E."/>
        </authorList>
    </citation>
    <scope>NUCLEOTIDE SEQUENCE [LARGE SCALE GENOMIC DNA]</scope>
    <source>
        <strain evidence="9 10">USBA 36</strain>
    </source>
</reference>
<dbReference type="InterPro" id="IPR016169">
    <property type="entry name" value="FAD-bd_PCMH_sub2"/>
</dbReference>
<dbReference type="InterPro" id="IPR016171">
    <property type="entry name" value="Vanillyl_alc_oxidase_C-sub2"/>
</dbReference>
<dbReference type="Pfam" id="PF02913">
    <property type="entry name" value="FAD-oxidase_C"/>
    <property type="match status" value="1"/>
</dbReference>
<keyword evidence="4" id="KW-0274">FAD</keyword>
<dbReference type="InterPro" id="IPR004113">
    <property type="entry name" value="FAD-bd_oxidored_4_C"/>
</dbReference>
<dbReference type="PANTHER" id="PTHR11748:SF111">
    <property type="entry name" value="D-LACTATE DEHYDROGENASE, MITOCHONDRIAL-RELATED"/>
    <property type="match status" value="1"/>
</dbReference>
<dbReference type="InterPro" id="IPR016164">
    <property type="entry name" value="FAD-linked_Oxase-like_C"/>
</dbReference>
<name>A0A420WAW2_9PROT</name>
<dbReference type="SUPFAM" id="SSF55103">
    <property type="entry name" value="FAD-linked oxidases, C-terminal domain"/>
    <property type="match status" value="1"/>
</dbReference>
<dbReference type="Gene3D" id="1.10.45.10">
    <property type="entry name" value="Vanillyl-alcohol Oxidase, Chain A, domain 4"/>
    <property type="match status" value="1"/>
</dbReference>
<evidence type="ECO:0000256" key="7">
    <source>
        <dbReference type="ARBA" id="ARBA00038897"/>
    </source>
</evidence>
<evidence type="ECO:0000256" key="2">
    <source>
        <dbReference type="ARBA" id="ARBA00008000"/>
    </source>
</evidence>
<dbReference type="Gene3D" id="3.30.465.10">
    <property type="match status" value="1"/>
</dbReference>
<comment type="similarity">
    <text evidence="2">Belongs to the FAD-binding oxidoreductase/transferase type 4 family.</text>
</comment>
<dbReference type="Gene3D" id="3.30.70.2740">
    <property type="match status" value="1"/>
</dbReference>
<keyword evidence="6" id="KW-0560">Oxidoreductase</keyword>
<dbReference type="EMBL" id="RBIG01000004">
    <property type="protein sequence ID" value="RKQ68128.1"/>
    <property type="molecule type" value="Genomic_DNA"/>
</dbReference>
<dbReference type="FunFam" id="3.30.465.10:FF:000016">
    <property type="entry name" value="probable D-lactate dehydrogenase, mitochondrial"/>
    <property type="match status" value="1"/>
</dbReference>
<dbReference type="FunFam" id="3.30.43.10:FF:000010">
    <property type="entry name" value="probable D-lactate dehydrogenase, mitochondrial"/>
    <property type="match status" value="1"/>
</dbReference>
<dbReference type="PANTHER" id="PTHR11748">
    <property type="entry name" value="D-LACTATE DEHYDROGENASE"/>
    <property type="match status" value="1"/>
</dbReference>
<evidence type="ECO:0000256" key="1">
    <source>
        <dbReference type="ARBA" id="ARBA00001974"/>
    </source>
</evidence>
<evidence type="ECO:0000313" key="9">
    <source>
        <dbReference type="EMBL" id="RKQ68128.1"/>
    </source>
</evidence>
<protein>
    <recommendedName>
        <fullName evidence="7">D-lactate dehydrogenase (cytochrome)</fullName>
        <ecNumber evidence="7">1.1.2.4</ecNumber>
    </recommendedName>
</protein>
<dbReference type="GO" id="GO:0004458">
    <property type="term" value="F:D-lactate dehydrogenase (cytochrome) activity"/>
    <property type="evidence" value="ECO:0007669"/>
    <property type="project" value="UniProtKB-EC"/>
</dbReference>
<organism evidence="9 10">
    <name type="scientific">Oceanibaculum indicum</name>
    <dbReference type="NCBI Taxonomy" id="526216"/>
    <lineage>
        <taxon>Bacteria</taxon>
        <taxon>Pseudomonadati</taxon>
        <taxon>Pseudomonadota</taxon>
        <taxon>Alphaproteobacteria</taxon>
        <taxon>Rhodospirillales</taxon>
        <taxon>Oceanibaculaceae</taxon>
        <taxon>Oceanibaculum</taxon>
    </lineage>
</organism>
<gene>
    <name evidence="9" type="ORF">BCL74_3447</name>
</gene>
<proteinExistence type="inferred from homology"/>
<dbReference type="InterPro" id="IPR036318">
    <property type="entry name" value="FAD-bd_PCMH-like_sf"/>
</dbReference>
<dbReference type="GO" id="GO:0008720">
    <property type="term" value="F:D-lactate dehydrogenase (NAD+) activity"/>
    <property type="evidence" value="ECO:0007669"/>
    <property type="project" value="TreeGrafter"/>
</dbReference>
<sequence>MGAEAIRRNDAHIAEAIAELKALLGDRLSMAPAVLEQHGKDESYHPVMAPDAVAFAQSTEEVSAIVKICAAHKVPMIPFGTGTSLEGGVAALQGGITIDVSQMNRILEVNTADMDCRVQAGVTRKQLNEHLRDTGLFFPIDPGADASLGGMAATRASGTNAVRYGTMRENVLSLTVVTADGRIIKTARRSKKSAAGYDLTRLFVGSEGTLGIITEVAVRLYGVPEQISSAVCAFPDMEGAVNSVILTIQSGIPVARIELLDEVQMGACIAYSKLEGYQPAPTLFFEFHGTEAGVAEQVEMVKAIAADFGGTDFKWATKSEDRTALWEARHKAYYAALSLRPGAKGWPTDVCVPISRLAECILETKKDIAASGMLAPLVGHVGDGNFHLVYVIDPDSPEELEKAKVLNDRMVMRALAMEGTCTGEHGVGYGKMDFLVAEAGEAVSIMRQIKLALDPDNLMNPGKIIRL</sequence>
<feature type="domain" description="FAD-binding PCMH-type" evidence="8">
    <location>
        <begin position="46"/>
        <end position="223"/>
    </location>
</feature>
<evidence type="ECO:0000256" key="3">
    <source>
        <dbReference type="ARBA" id="ARBA00022630"/>
    </source>
</evidence>
<keyword evidence="3" id="KW-0285">Flavoprotein</keyword>
<dbReference type="AlphaFoldDB" id="A0A420WAW2"/>
<dbReference type="OrthoDB" id="9815648at2"/>
<accession>A0A420WAW2</accession>
<dbReference type="InterPro" id="IPR016166">
    <property type="entry name" value="FAD-bd_PCMH"/>
</dbReference>
<dbReference type="Pfam" id="PF01565">
    <property type="entry name" value="FAD_binding_4"/>
    <property type="match status" value="1"/>
</dbReference>
<dbReference type="GO" id="GO:1903457">
    <property type="term" value="P:lactate catabolic process"/>
    <property type="evidence" value="ECO:0007669"/>
    <property type="project" value="TreeGrafter"/>
</dbReference>
<evidence type="ECO:0000259" key="8">
    <source>
        <dbReference type="PROSITE" id="PS51387"/>
    </source>
</evidence>
<dbReference type="FunFam" id="3.30.70.2740:FF:000001">
    <property type="entry name" value="D-lactate dehydrogenase mitochondrial"/>
    <property type="match status" value="1"/>
</dbReference>
<dbReference type="PROSITE" id="PS51387">
    <property type="entry name" value="FAD_PCMH"/>
    <property type="match status" value="1"/>
</dbReference>